<proteinExistence type="predicted"/>
<name>A0A8X6U9E6_NEPPI</name>
<dbReference type="AlphaFoldDB" id="A0A8X6U9E6"/>
<organism evidence="1 2">
    <name type="scientific">Nephila pilipes</name>
    <name type="common">Giant wood spider</name>
    <name type="synonym">Nephila maculata</name>
    <dbReference type="NCBI Taxonomy" id="299642"/>
    <lineage>
        <taxon>Eukaryota</taxon>
        <taxon>Metazoa</taxon>
        <taxon>Ecdysozoa</taxon>
        <taxon>Arthropoda</taxon>
        <taxon>Chelicerata</taxon>
        <taxon>Arachnida</taxon>
        <taxon>Araneae</taxon>
        <taxon>Araneomorphae</taxon>
        <taxon>Entelegynae</taxon>
        <taxon>Araneoidea</taxon>
        <taxon>Nephilidae</taxon>
        <taxon>Nephila</taxon>
    </lineage>
</organism>
<reference evidence="1" key="1">
    <citation type="submission" date="2020-08" db="EMBL/GenBank/DDBJ databases">
        <title>Multicomponent nature underlies the extraordinary mechanical properties of spider dragline silk.</title>
        <authorList>
            <person name="Kono N."/>
            <person name="Nakamura H."/>
            <person name="Mori M."/>
            <person name="Yoshida Y."/>
            <person name="Ohtoshi R."/>
            <person name="Malay A.D."/>
            <person name="Moran D.A.P."/>
            <person name="Tomita M."/>
            <person name="Numata K."/>
            <person name="Arakawa K."/>
        </authorList>
    </citation>
    <scope>NUCLEOTIDE SEQUENCE</scope>
</reference>
<evidence type="ECO:0000313" key="2">
    <source>
        <dbReference type="Proteomes" id="UP000887013"/>
    </source>
</evidence>
<accession>A0A8X6U9E6</accession>
<feature type="non-terminal residue" evidence="1">
    <location>
        <position position="28"/>
    </location>
</feature>
<evidence type="ECO:0000313" key="1">
    <source>
        <dbReference type="EMBL" id="GFT94767.1"/>
    </source>
</evidence>
<dbReference type="Proteomes" id="UP000887013">
    <property type="component" value="Unassembled WGS sequence"/>
</dbReference>
<dbReference type="EMBL" id="BMAW01121603">
    <property type="protein sequence ID" value="GFT94767.1"/>
    <property type="molecule type" value="Genomic_DNA"/>
</dbReference>
<comment type="caution">
    <text evidence="1">The sequence shown here is derived from an EMBL/GenBank/DDBJ whole genome shotgun (WGS) entry which is preliminary data.</text>
</comment>
<keyword evidence="2" id="KW-1185">Reference proteome</keyword>
<gene>
    <name evidence="1" type="ORF">NPIL_124961</name>
</gene>
<sequence>MFGNSSHENETIVCKSYSEASRIPVPEV</sequence>
<protein>
    <submittedName>
        <fullName evidence="1">Uncharacterized protein</fullName>
    </submittedName>
</protein>